<name>A0ACB9B790_9ASTR</name>
<evidence type="ECO:0000313" key="1">
    <source>
        <dbReference type="EMBL" id="KAI3717453.1"/>
    </source>
</evidence>
<dbReference type="EMBL" id="CM042040">
    <property type="protein sequence ID" value="KAI3717453.1"/>
    <property type="molecule type" value="Genomic_DNA"/>
</dbReference>
<protein>
    <submittedName>
        <fullName evidence="1">Uncharacterized protein</fullName>
    </submittedName>
</protein>
<reference evidence="2" key="1">
    <citation type="journal article" date="2022" name="Mol. Ecol. Resour.">
        <title>The genomes of chicory, endive, great burdock and yacon provide insights into Asteraceae palaeo-polyploidization history and plant inulin production.</title>
        <authorList>
            <person name="Fan W."/>
            <person name="Wang S."/>
            <person name="Wang H."/>
            <person name="Wang A."/>
            <person name="Jiang F."/>
            <person name="Liu H."/>
            <person name="Zhao H."/>
            <person name="Xu D."/>
            <person name="Zhang Y."/>
        </authorList>
    </citation>
    <scope>NUCLEOTIDE SEQUENCE [LARGE SCALE GENOMIC DNA]</scope>
    <source>
        <strain evidence="2">cv. Yunnan</strain>
    </source>
</reference>
<keyword evidence="2" id="KW-1185">Reference proteome</keyword>
<dbReference type="Proteomes" id="UP001056120">
    <property type="component" value="Linkage Group LG23"/>
</dbReference>
<reference evidence="1 2" key="2">
    <citation type="journal article" date="2022" name="Mol. Ecol. Resour.">
        <title>The genomes of chicory, endive, great burdock and yacon provide insights into Asteraceae paleo-polyploidization history and plant inulin production.</title>
        <authorList>
            <person name="Fan W."/>
            <person name="Wang S."/>
            <person name="Wang H."/>
            <person name="Wang A."/>
            <person name="Jiang F."/>
            <person name="Liu H."/>
            <person name="Zhao H."/>
            <person name="Xu D."/>
            <person name="Zhang Y."/>
        </authorList>
    </citation>
    <scope>NUCLEOTIDE SEQUENCE [LARGE SCALE GENOMIC DNA]</scope>
    <source>
        <strain evidence="2">cv. Yunnan</strain>
        <tissue evidence="1">Leaves</tissue>
    </source>
</reference>
<comment type="caution">
    <text evidence="1">The sequence shown here is derived from an EMBL/GenBank/DDBJ whole genome shotgun (WGS) entry which is preliminary data.</text>
</comment>
<accession>A0ACB9B790</accession>
<proteinExistence type="predicted"/>
<organism evidence="1 2">
    <name type="scientific">Smallanthus sonchifolius</name>
    <dbReference type="NCBI Taxonomy" id="185202"/>
    <lineage>
        <taxon>Eukaryota</taxon>
        <taxon>Viridiplantae</taxon>
        <taxon>Streptophyta</taxon>
        <taxon>Embryophyta</taxon>
        <taxon>Tracheophyta</taxon>
        <taxon>Spermatophyta</taxon>
        <taxon>Magnoliopsida</taxon>
        <taxon>eudicotyledons</taxon>
        <taxon>Gunneridae</taxon>
        <taxon>Pentapetalae</taxon>
        <taxon>asterids</taxon>
        <taxon>campanulids</taxon>
        <taxon>Asterales</taxon>
        <taxon>Asteraceae</taxon>
        <taxon>Asteroideae</taxon>
        <taxon>Heliantheae alliance</taxon>
        <taxon>Millerieae</taxon>
        <taxon>Smallanthus</taxon>
    </lineage>
</organism>
<sequence length="122" mass="14636">MGYERDLRKKEIKKSQLSREWSRGHASFSDKVTPLFNNMYIAECLELVKKVFTKRSKENELRKEEDMERERRAKWILRERKMGLPVDDAVFEEPNKKSTGFRKRVGEYLTGHVEKIVDREVD</sequence>
<evidence type="ECO:0000313" key="2">
    <source>
        <dbReference type="Proteomes" id="UP001056120"/>
    </source>
</evidence>
<gene>
    <name evidence="1" type="ORF">L1987_69083</name>
</gene>